<dbReference type="AlphaFoldDB" id="A0A5Q4ZXV1"/>
<gene>
    <name evidence="7" type="ORF">AW0309160_03903</name>
</gene>
<proteinExistence type="inferred from homology"/>
<evidence type="ECO:0000313" key="7">
    <source>
        <dbReference type="EMBL" id="VVV06411.1"/>
    </source>
</evidence>
<comment type="function">
    <text evidence="5">Part of a binding-protein-dependent transport system for a sugar.</text>
</comment>
<accession>A0A5Q4ZXV1</accession>
<name>A0A5Q4ZXV1_9GAMM</name>
<dbReference type="InterPro" id="IPR050490">
    <property type="entry name" value="Bact_solute-bd_prot1"/>
</dbReference>
<dbReference type="EMBL" id="LR721751">
    <property type="protein sequence ID" value="VVV06411.1"/>
    <property type="molecule type" value="Genomic_DNA"/>
</dbReference>
<evidence type="ECO:0000256" key="3">
    <source>
        <dbReference type="ARBA" id="ARBA00022448"/>
    </source>
</evidence>
<dbReference type="InterPro" id="IPR006059">
    <property type="entry name" value="SBP"/>
</dbReference>
<evidence type="ECO:0000256" key="2">
    <source>
        <dbReference type="ARBA" id="ARBA00008520"/>
    </source>
</evidence>
<dbReference type="Pfam" id="PF01547">
    <property type="entry name" value="SBP_bac_1"/>
    <property type="match status" value="1"/>
</dbReference>
<protein>
    <recommendedName>
        <fullName evidence="6">Probable sugar-binding periplasmic protein</fullName>
    </recommendedName>
</protein>
<evidence type="ECO:0000256" key="4">
    <source>
        <dbReference type="ARBA" id="ARBA00022729"/>
    </source>
</evidence>
<reference evidence="7" key="1">
    <citation type="submission" date="2019-09" db="EMBL/GenBank/DDBJ databases">
        <authorList>
            <person name="Hjerde E."/>
        </authorList>
    </citation>
    <scope>NUCLEOTIDE SEQUENCE</scope>
    <source>
        <strain evidence="7">06/09/160</strain>
    </source>
</reference>
<dbReference type="PANTHER" id="PTHR43649:SF28">
    <property type="entry name" value="BINDING PROTEIN COMPONENT OF ABC SUGAR TRANSPORTER-RELATED"/>
    <property type="match status" value="1"/>
</dbReference>
<comment type="similarity">
    <text evidence="2">Belongs to the bacterial solute-binding protein 1 family.</text>
</comment>
<evidence type="ECO:0000256" key="1">
    <source>
        <dbReference type="ARBA" id="ARBA00004418"/>
    </source>
</evidence>
<dbReference type="GO" id="GO:0042597">
    <property type="term" value="C:periplasmic space"/>
    <property type="evidence" value="ECO:0007669"/>
    <property type="project" value="UniProtKB-SubCell"/>
</dbReference>
<keyword evidence="3" id="KW-0813">Transport</keyword>
<dbReference type="SUPFAM" id="SSF53850">
    <property type="entry name" value="Periplasmic binding protein-like II"/>
    <property type="match status" value="1"/>
</dbReference>
<sequence length="417" mass="47285">MFFRTIGFLVFYFPLMNANADQIEVLHWWSSEGEQRALNELRSKLELENIMWRDAVVPGSGGGIATTVLQARAIAGNPPEMAQVNGLDVKSWAKLGFLADLDSVAKNNKWRERLPKIAVDVNTYKGSFVSVPINIHRVNWLWSNKEVFNRYNLTPPETWDEFFDIAKVLKSQGVTPLAVGKDPWQLAIIFEVMALGLHGSEYYRDLLIDFDIDVITSEQTRTLFSTFRELKPYTSIKSGSLVWSVVTPLMITGEAAMQLQGDWVKGELTSQGLEPDKDYLCSAAPGTSNTFVYNMDSFILFKLRSNESEQIVKQLATTLVSSDFQSKFNQKKGSIPVLRDVDMLPFDSCSKMANQQFEYAEQNETLLPSMSDSMAVSLPFQEAMLDLIMLYFNDDTMTEEQAISQFVKIARSKRFEK</sequence>
<dbReference type="PANTHER" id="PTHR43649">
    <property type="entry name" value="ARABINOSE-BINDING PROTEIN-RELATED"/>
    <property type="match status" value="1"/>
</dbReference>
<keyword evidence="4" id="KW-0732">Signal</keyword>
<evidence type="ECO:0000256" key="6">
    <source>
        <dbReference type="ARBA" id="ARBA00049753"/>
    </source>
</evidence>
<comment type="subcellular location">
    <subcellularLocation>
        <location evidence="1">Periplasm</location>
    </subcellularLocation>
</comment>
<evidence type="ECO:0000256" key="5">
    <source>
        <dbReference type="ARBA" id="ARBA00049629"/>
    </source>
</evidence>
<organism evidence="7">
    <name type="scientific">Aliivibrio wodanis</name>
    <dbReference type="NCBI Taxonomy" id="80852"/>
    <lineage>
        <taxon>Bacteria</taxon>
        <taxon>Pseudomonadati</taxon>
        <taxon>Pseudomonadota</taxon>
        <taxon>Gammaproteobacteria</taxon>
        <taxon>Vibrionales</taxon>
        <taxon>Vibrionaceae</taxon>
        <taxon>Aliivibrio</taxon>
    </lineage>
</organism>
<dbReference type="Gene3D" id="3.40.190.10">
    <property type="entry name" value="Periplasmic binding protein-like II"/>
    <property type="match status" value="2"/>
</dbReference>